<dbReference type="FunFam" id="1.20.1250.20:FF:000003">
    <property type="entry name" value="Solute carrier family 17 member 3"/>
    <property type="match status" value="1"/>
</dbReference>
<dbReference type="InterPro" id="IPR036259">
    <property type="entry name" value="MFS_trans_sf"/>
</dbReference>
<evidence type="ECO:0000256" key="7">
    <source>
        <dbReference type="ARBA" id="ARBA00023053"/>
    </source>
</evidence>
<evidence type="ECO:0000256" key="2">
    <source>
        <dbReference type="ARBA" id="ARBA00008586"/>
    </source>
</evidence>
<protein>
    <recommendedName>
        <fullName evidence="11">Putative inorganic phosphate cotransporter</fullName>
    </recommendedName>
</protein>
<feature type="transmembrane region" description="Helical" evidence="13">
    <location>
        <begin position="391"/>
        <end position="411"/>
    </location>
</feature>
<keyword evidence="9" id="KW-0406">Ion transport</keyword>
<feature type="transmembrane region" description="Helical" evidence="13">
    <location>
        <begin position="191"/>
        <end position="214"/>
    </location>
</feature>
<dbReference type="GO" id="GO:0015293">
    <property type="term" value="F:symporter activity"/>
    <property type="evidence" value="ECO:0007669"/>
    <property type="project" value="UniProtKB-KW"/>
</dbReference>
<feature type="compositionally biased region" description="Basic and acidic residues" evidence="12">
    <location>
        <begin position="456"/>
        <end position="471"/>
    </location>
</feature>
<evidence type="ECO:0000256" key="12">
    <source>
        <dbReference type="SAM" id="MobiDB-lite"/>
    </source>
</evidence>
<evidence type="ECO:0000256" key="11">
    <source>
        <dbReference type="ARBA" id="ARBA00068450"/>
    </source>
</evidence>
<dbReference type="Proteomes" id="UP001168821">
    <property type="component" value="Unassembled WGS sequence"/>
</dbReference>
<dbReference type="FunFam" id="1.20.1250.20:FF:000144">
    <property type="entry name" value="Picot, isoform B"/>
    <property type="match status" value="1"/>
</dbReference>
<keyword evidence="9" id="KW-0739">Sodium transport</keyword>
<feature type="transmembrane region" description="Helical" evidence="13">
    <location>
        <begin position="73"/>
        <end position="93"/>
    </location>
</feature>
<feature type="transmembrane region" description="Helical" evidence="13">
    <location>
        <begin position="298"/>
        <end position="320"/>
    </location>
</feature>
<feature type="transmembrane region" description="Helical" evidence="13">
    <location>
        <begin position="28"/>
        <end position="53"/>
    </location>
</feature>
<keyword evidence="5" id="KW-0769">Symport</keyword>
<name>A0AA38M703_9CUCU</name>
<organism evidence="15 16">
    <name type="scientific">Zophobas morio</name>
    <dbReference type="NCBI Taxonomy" id="2755281"/>
    <lineage>
        <taxon>Eukaryota</taxon>
        <taxon>Metazoa</taxon>
        <taxon>Ecdysozoa</taxon>
        <taxon>Arthropoda</taxon>
        <taxon>Hexapoda</taxon>
        <taxon>Insecta</taxon>
        <taxon>Pterygota</taxon>
        <taxon>Neoptera</taxon>
        <taxon>Endopterygota</taxon>
        <taxon>Coleoptera</taxon>
        <taxon>Polyphaga</taxon>
        <taxon>Cucujiformia</taxon>
        <taxon>Tenebrionidae</taxon>
        <taxon>Zophobas</taxon>
    </lineage>
</organism>
<feature type="transmembrane region" description="Helical" evidence="13">
    <location>
        <begin position="423"/>
        <end position="445"/>
    </location>
</feature>
<sequence length="478" mass="52656">MSDIKLPIYEDEEVPKPRRWFGVRHFQFFLMSFTLVIFFGMRTALSVGIIAMIDKHPPDPSIPTYPEWKDTDTVLSSFFWGYLVTQVIAGQLSEYFGPKWFLVSTMLLGSLFNILIPVMASCWGSGGVMLCRVVQGLAQGFLYPCILNIVSKWTPAFERSRVSAFVYGGASVGIVTSMPLTGAIAGSTWGWPVACYLYGGLGLLWTGVFTIFAANSPDTHRWISEEEKKYIESTTCLKTCTKKIPTPWKSMFTSLPMWAIFIASCGSSWGSFTLMTEIPSYMDNIMHFNINENSQLSALPYIALLLAGIIGAPIADKLITSNVLSIGTTRKIFNSLASFIPATALIVLGFVDNAQKELAIGLLVVAVGTNAWTQCGYLVNPIDLSPNHAGTITGLVNCFSTIFSILGPLSVGFFGDDKKDPNVWWNVFRTAAGIYAGCGLFYVLFSSGKTQKWNDEAEDEKRFPSEGDSKTDIYVIDS</sequence>
<evidence type="ECO:0000256" key="5">
    <source>
        <dbReference type="ARBA" id="ARBA00022847"/>
    </source>
</evidence>
<gene>
    <name evidence="15" type="ORF">Zmor_022828</name>
</gene>
<dbReference type="Pfam" id="PF07690">
    <property type="entry name" value="MFS_1"/>
    <property type="match status" value="1"/>
</dbReference>
<keyword evidence="8 13" id="KW-0472">Membrane</keyword>
<dbReference type="PANTHER" id="PTHR11662:SF280">
    <property type="entry name" value="FI21844P1-RELATED"/>
    <property type="match status" value="1"/>
</dbReference>
<keyword evidence="7" id="KW-0915">Sodium</keyword>
<comment type="similarity">
    <text evidence="2">Belongs to the major facilitator superfamily. Sodium/anion cotransporter family.</text>
</comment>
<keyword evidence="3" id="KW-0813">Transport</keyword>
<dbReference type="InterPro" id="IPR020846">
    <property type="entry name" value="MFS_dom"/>
</dbReference>
<keyword evidence="16" id="KW-1185">Reference proteome</keyword>
<feature type="transmembrane region" description="Helical" evidence="13">
    <location>
        <begin position="100"/>
        <end position="120"/>
    </location>
</feature>
<dbReference type="InterPro" id="IPR050382">
    <property type="entry name" value="MFS_Na/Anion_cotransporter"/>
</dbReference>
<evidence type="ECO:0000256" key="13">
    <source>
        <dbReference type="SAM" id="Phobius"/>
    </source>
</evidence>
<dbReference type="InterPro" id="IPR011701">
    <property type="entry name" value="MFS"/>
</dbReference>
<keyword evidence="4 13" id="KW-0812">Transmembrane</keyword>
<evidence type="ECO:0000256" key="8">
    <source>
        <dbReference type="ARBA" id="ARBA00023136"/>
    </source>
</evidence>
<feature type="domain" description="Major facilitator superfamily (MFS) profile" evidence="14">
    <location>
        <begin position="20"/>
        <end position="450"/>
    </location>
</feature>
<feature type="region of interest" description="Disordered" evidence="12">
    <location>
        <begin position="456"/>
        <end position="478"/>
    </location>
</feature>
<feature type="transmembrane region" description="Helical" evidence="13">
    <location>
        <begin position="332"/>
        <end position="352"/>
    </location>
</feature>
<proteinExistence type="inferred from homology"/>
<evidence type="ECO:0000256" key="9">
    <source>
        <dbReference type="ARBA" id="ARBA00023201"/>
    </source>
</evidence>
<evidence type="ECO:0000259" key="14">
    <source>
        <dbReference type="PROSITE" id="PS50850"/>
    </source>
</evidence>
<dbReference type="PROSITE" id="PS50850">
    <property type="entry name" value="MFS"/>
    <property type="match status" value="1"/>
</dbReference>
<comment type="caution">
    <text evidence="15">The sequence shown here is derived from an EMBL/GenBank/DDBJ whole genome shotgun (WGS) entry which is preliminary data.</text>
</comment>
<dbReference type="PANTHER" id="PTHR11662">
    <property type="entry name" value="SOLUTE CARRIER FAMILY 17"/>
    <property type="match status" value="1"/>
</dbReference>
<accession>A0AA38M703</accession>
<feature type="transmembrane region" description="Helical" evidence="13">
    <location>
        <begin position="258"/>
        <end position="278"/>
    </location>
</feature>
<comment type="function">
    <text evidence="10">May be an inorganic phosphate cotransporter.</text>
</comment>
<evidence type="ECO:0000313" key="15">
    <source>
        <dbReference type="EMBL" id="KAJ3645144.1"/>
    </source>
</evidence>
<dbReference type="AlphaFoldDB" id="A0AA38M703"/>
<reference evidence="15" key="1">
    <citation type="journal article" date="2023" name="G3 (Bethesda)">
        <title>Whole genome assemblies of Zophobas morio and Tenebrio molitor.</title>
        <authorList>
            <person name="Kaur S."/>
            <person name="Stinson S.A."/>
            <person name="diCenzo G.C."/>
        </authorList>
    </citation>
    <scope>NUCLEOTIDE SEQUENCE</scope>
    <source>
        <strain evidence="15">QUZm001</strain>
    </source>
</reference>
<dbReference type="Gene3D" id="1.20.1250.20">
    <property type="entry name" value="MFS general substrate transporter like domains"/>
    <property type="match status" value="2"/>
</dbReference>
<feature type="transmembrane region" description="Helical" evidence="13">
    <location>
        <begin position="126"/>
        <end position="150"/>
    </location>
</feature>
<keyword evidence="6 13" id="KW-1133">Transmembrane helix</keyword>
<feature type="transmembrane region" description="Helical" evidence="13">
    <location>
        <begin position="358"/>
        <end position="379"/>
    </location>
</feature>
<evidence type="ECO:0000256" key="4">
    <source>
        <dbReference type="ARBA" id="ARBA00022692"/>
    </source>
</evidence>
<evidence type="ECO:0000313" key="16">
    <source>
        <dbReference type="Proteomes" id="UP001168821"/>
    </source>
</evidence>
<evidence type="ECO:0000256" key="10">
    <source>
        <dbReference type="ARBA" id="ARBA00054632"/>
    </source>
</evidence>
<dbReference type="GO" id="GO:0006814">
    <property type="term" value="P:sodium ion transport"/>
    <property type="evidence" value="ECO:0007669"/>
    <property type="project" value="UniProtKB-KW"/>
</dbReference>
<evidence type="ECO:0000256" key="6">
    <source>
        <dbReference type="ARBA" id="ARBA00022989"/>
    </source>
</evidence>
<feature type="transmembrane region" description="Helical" evidence="13">
    <location>
        <begin position="162"/>
        <end position="185"/>
    </location>
</feature>
<dbReference type="GO" id="GO:0006820">
    <property type="term" value="P:monoatomic anion transport"/>
    <property type="evidence" value="ECO:0007669"/>
    <property type="project" value="TreeGrafter"/>
</dbReference>
<evidence type="ECO:0000256" key="3">
    <source>
        <dbReference type="ARBA" id="ARBA00022448"/>
    </source>
</evidence>
<dbReference type="GO" id="GO:0016020">
    <property type="term" value="C:membrane"/>
    <property type="evidence" value="ECO:0007669"/>
    <property type="project" value="UniProtKB-SubCell"/>
</dbReference>
<dbReference type="SUPFAM" id="SSF103473">
    <property type="entry name" value="MFS general substrate transporter"/>
    <property type="match status" value="1"/>
</dbReference>
<dbReference type="EMBL" id="JALNTZ010000007">
    <property type="protein sequence ID" value="KAJ3645144.1"/>
    <property type="molecule type" value="Genomic_DNA"/>
</dbReference>
<comment type="subcellular location">
    <subcellularLocation>
        <location evidence="1">Membrane</location>
        <topology evidence="1">Multi-pass membrane protein</topology>
    </subcellularLocation>
</comment>
<evidence type="ECO:0000256" key="1">
    <source>
        <dbReference type="ARBA" id="ARBA00004141"/>
    </source>
</evidence>